<keyword evidence="3" id="KW-1185">Reference proteome</keyword>
<evidence type="ECO:0000313" key="3">
    <source>
        <dbReference type="Proteomes" id="UP001222325"/>
    </source>
</evidence>
<organism evidence="2 3">
    <name type="scientific">Mycena belliarum</name>
    <dbReference type="NCBI Taxonomy" id="1033014"/>
    <lineage>
        <taxon>Eukaryota</taxon>
        <taxon>Fungi</taxon>
        <taxon>Dikarya</taxon>
        <taxon>Basidiomycota</taxon>
        <taxon>Agaricomycotina</taxon>
        <taxon>Agaricomycetes</taxon>
        <taxon>Agaricomycetidae</taxon>
        <taxon>Agaricales</taxon>
        <taxon>Marasmiineae</taxon>
        <taxon>Mycenaceae</taxon>
        <taxon>Mycena</taxon>
    </lineage>
</organism>
<comment type="caution">
    <text evidence="2">The sequence shown here is derived from an EMBL/GenBank/DDBJ whole genome shotgun (WGS) entry which is preliminary data.</text>
</comment>
<protein>
    <submittedName>
        <fullName evidence="2">Uncharacterized protein</fullName>
    </submittedName>
</protein>
<dbReference type="EMBL" id="JARJCN010000007">
    <property type="protein sequence ID" value="KAJ7099272.1"/>
    <property type="molecule type" value="Genomic_DNA"/>
</dbReference>
<gene>
    <name evidence="2" type="ORF">B0H15DRAFT_796959</name>
</gene>
<feature type="compositionally biased region" description="Polar residues" evidence="1">
    <location>
        <begin position="89"/>
        <end position="99"/>
    </location>
</feature>
<accession>A0AAD6UF70</accession>
<reference evidence="2" key="1">
    <citation type="submission" date="2023-03" db="EMBL/GenBank/DDBJ databases">
        <title>Massive genome expansion in bonnet fungi (Mycena s.s.) driven by repeated elements and novel gene families across ecological guilds.</title>
        <authorList>
            <consortium name="Lawrence Berkeley National Laboratory"/>
            <person name="Harder C.B."/>
            <person name="Miyauchi S."/>
            <person name="Viragh M."/>
            <person name="Kuo A."/>
            <person name="Thoen E."/>
            <person name="Andreopoulos B."/>
            <person name="Lu D."/>
            <person name="Skrede I."/>
            <person name="Drula E."/>
            <person name="Henrissat B."/>
            <person name="Morin E."/>
            <person name="Kohler A."/>
            <person name="Barry K."/>
            <person name="LaButti K."/>
            <person name="Morin E."/>
            <person name="Salamov A."/>
            <person name="Lipzen A."/>
            <person name="Mereny Z."/>
            <person name="Hegedus B."/>
            <person name="Baldrian P."/>
            <person name="Stursova M."/>
            <person name="Weitz H."/>
            <person name="Taylor A."/>
            <person name="Grigoriev I.V."/>
            <person name="Nagy L.G."/>
            <person name="Martin F."/>
            <person name="Kauserud H."/>
        </authorList>
    </citation>
    <scope>NUCLEOTIDE SEQUENCE</scope>
    <source>
        <strain evidence="2">CBHHK173m</strain>
    </source>
</reference>
<feature type="compositionally biased region" description="Polar residues" evidence="1">
    <location>
        <begin position="1"/>
        <end position="18"/>
    </location>
</feature>
<proteinExistence type="predicted"/>
<feature type="region of interest" description="Disordered" evidence="1">
    <location>
        <begin position="76"/>
        <end position="99"/>
    </location>
</feature>
<feature type="region of interest" description="Disordered" evidence="1">
    <location>
        <begin position="1"/>
        <end position="30"/>
    </location>
</feature>
<feature type="region of interest" description="Disordered" evidence="1">
    <location>
        <begin position="36"/>
        <end position="55"/>
    </location>
</feature>
<evidence type="ECO:0000313" key="2">
    <source>
        <dbReference type="EMBL" id="KAJ7099272.1"/>
    </source>
</evidence>
<dbReference type="Proteomes" id="UP001222325">
    <property type="component" value="Unassembled WGS sequence"/>
</dbReference>
<evidence type="ECO:0000256" key="1">
    <source>
        <dbReference type="SAM" id="MobiDB-lite"/>
    </source>
</evidence>
<sequence>MSSEDFSSNNEDPNSTSVAGRGRRQRESTAAIRQYDEHMAKKAASRARRQEGGVRSMLAPLPAAATISSAAGFDQGATYLPQNQPPATYPTTSDHSLNQFQDPNQFYYLNNPQQGSSPNPFQPVHSMPGPGGWDLGHMTNELFAFSNGTGEPPASQIAPNTQNTFNAEEEDEIFGDPDADLPDPIPVLPLTGVNGAHGANQHPLQIEDRSAAGSGANVPAAVIADTATIAPNGLWKPKISKGCEEWKALRINRRPINLNDLGDTIRLPGSRPASTVRKKLGVML</sequence>
<dbReference type="AlphaFoldDB" id="A0AAD6UF70"/>
<name>A0AAD6UF70_9AGAR</name>